<evidence type="ECO:0000256" key="1">
    <source>
        <dbReference type="SAM" id="MobiDB-lite"/>
    </source>
</evidence>
<keyword evidence="2" id="KW-1185">Reference proteome</keyword>
<feature type="region of interest" description="Disordered" evidence="1">
    <location>
        <begin position="121"/>
        <end position="227"/>
    </location>
</feature>
<reference evidence="3" key="2">
    <citation type="submission" date="2016-06" db="UniProtKB">
        <authorList>
            <consortium name="WormBaseParasite"/>
        </authorList>
    </citation>
    <scope>IDENTIFICATION</scope>
</reference>
<accession>A0A183BTE9</accession>
<feature type="compositionally biased region" description="Polar residues" evidence="1">
    <location>
        <begin position="161"/>
        <end position="176"/>
    </location>
</feature>
<sequence>MSSRFKPKPCLNVHSEFLVYLWNVPVGLAGRELKSKIGSQIGVVRFIETFEAWNYRPSGHIILEFGSYASVEFFVEMMAAERIPYLQKPIGFQDLITCGRRQFFELVYRDTGVDLLGCDGHPPSNDWNRQRPRGMAVRSALGGDSGASRWKPYAREGTRGGNNNSTMRRRSQSPSPTRDLGPFPRASAGDRSGSGGALRRYEPGGRATGGGGASTSNGAGSDAFRLY</sequence>
<proteinExistence type="predicted"/>
<protein>
    <submittedName>
        <fullName evidence="3">RRM domain-containing protein</fullName>
    </submittedName>
</protein>
<evidence type="ECO:0000313" key="2">
    <source>
        <dbReference type="Proteomes" id="UP000050741"/>
    </source>
</evidence>
<reference evidence="2" key="1">
    <citation type="submission" date="2014-05" db="EMBL/GenBank/DDBJ databases">
        <title>The genome and life-stage specific transcriptomes of Globodera pallida elucidate key aspects of plant parasitism by a cyst nematode.</title>
        <authorList>
            <person name="Cotton J.A."/>
            <person name="Lilley C.J."/>
            <person name="Jones L.M."/>
            <person name="Kikuchi T."/>
            <person name="Reid A.J."/>
            <person name="Thorpe P."/>
            <person name="Tsai I.J."/>
            <person name="Beasley H."/>
            <person name="Blok V."/>
            <person name="Cock P.J.A."/>
            <person name="Van den Akker S.E."/>
            <person name="Holroyd N."/>
            <person name="Hunt M."/>
            <person name="Mantelin S."/>
            <person name="Naghra H."/>
            <person name="Pain A."/>
            <person name="Palomares-Rius J.E."/>
            <person name="Zarowiecki M."/>
            <person name="Berriman M."/>
            <person name="Jones J.T."/>
            <person name="Urwin P.E."/>
        </authorList>
    </citation>
    <scope>NUCLEOTIDE SEQUENCE [LARGE SCALE GENOMIC DNA]</scope>
    <source>
        <strain evidence="2">Lindley</strain>
    </source>
</reference>
<dbReference type="WBParaSite" id="GPLIN_000388500">
    <property type="protein sequence ID" value="GPLIN_000388500"/>
    <property type="gene ID" value="GPLIN_000388500"/>
</dbReference>
<dbReference type="Proteomes" id="UP000050741">
    <property type="component" value="Unassembled WGS sequence"/>
</dbReference>
<organism evidence="2 3">
    <name type="scientific">Globodera pallida</name>
    <name type="common">Potato cyst nematode worm</name>
    <name type="synonym">Heterodera pallida</name>
    <dbReference type="NCBI Taxonomy" id="36090"/>
    <lineage>
        <taxon>Eukaryota</taxon>
        <taxon>Metazoa</taxon>
        <taxon>Ecdysozoa</taxon>
        <taxon>Nematoda</taxon>
        <taxon>Chromadorea</taxon>
        <taxon>Rhabditida</taxon>
        <taxon>Tylenchina</taxon>
        <taxon>Tylenchomorpha</taxon>
        <taxon>Tylenchoidea</taxon>
        <taxon>Heteroderidae</taxon>
        <taxon>Heteroderinae</taxon>
        <taxon>Globodera</taxon>
    </lineage>
</organism>
<evidence type="ECO:0000313" key="3">
    <source>
        <dbReference type="WBParaSite" id="GPLIN_000388500"/>
    </source>
</evidence>
<dbReference type="AlphaFoldDB" id="A0A183BTE9"/>
<name>A0A183BTE9_GLOPA</name>